<dbReference type="STRING" id="195913.SAMN04488004_12213"/>
<sequence length="248" mass="28459">MIEEAADLETYLPLAYRTPKERDYIRFLWEAFNTNAEHGKYQFAFLAYHMLVMSFVYFNIWQIKLIRPGPFETAMVGFSKDVEKNLMAASSPFVFSAVNERSVLRFLKLIQCDNAKIGIYAKLVDERNDTAHANGNIFFNSEGEMTRKVRDVMRTVEEIQRHSAPAIGEGYESFLIASQDPEEREYTDEAQQIEEVLVKKFYMSASDIAFCRDYDIAGLAGEPGFAAIQVLHQKLAEQYPPEEEAEDA</sequence>
<dbReference type="Proteomes" id="UP000199550">
    <property type="component" value="Unassembled WGS sequence"/>
</dbReference>
<evidence type="ECO:0000313" key="3">
    <source>
        <dbReference type="Proteomes" id="UP000199550"/>
    </source>
</evidence>
<dbReference type="RefSeq" id="WP_090191064.1">
    <property type="nucleotide sequence ID" value="NZ_FOTF01000022.1"/>
</dbReference>
<name>A0A1I4I2E7_9RHOB</name>
<dbReference type="OrthoDB" id="7824426at2"/>
<dbReference type="AlphaFoldDB" id="A0A1I4I2E7"/>
<reference evidence="2 3" key="1">
    <citation type="submission" date="2016-10" db="EMBL/GenBank/DDBJ databases">
        <authorList>
            <person name="de Groot N.N."/>
        </authorList>
    </citation>
    <scope>NUCLEOTIDE SEQUENCE [LARGE SCALE GENOMIC DNA]</scope>
    <source>
        <strain evidence="2 3">DSM 16199</strain>
    </source>
</reference>
<accession>A0A1I4I2E7</accession>
<keyword evidence="1" id="KW-1133">Transmembrane helix</keyword>
<keyword evidence="1" id="KW-0812">Transmembrane</keyword>
<keyword evidence="3" id="KW-1185">Reference proteome</keyword>
<dbReference type="EMBL" id="FOTF01000022">
    <property type="protein sequence ID" value="SFL48549.1"/>
    <property type="molecule type" value="Genomic_DNA"/>
</dbReference>
<organism evidence="2 3">
    <name type="scientific">Loktanella salsilacus</name>
    <dbReference type="NCBI Taxonomy" id="195913"/>
    <lineage>
        <taxon>Bacteria</taxon>
        <taxon>Pseudomonadati</taxon>
        <taxon>Pseudomonadota</taxon>
        <taxon>Alphaproteobacteria</taxon>
        <taxon>Rhodobacterales</taxon>
        <taxon>Roseobacteraceae</taxon>
        <taxon>Loktanella</taxon>
    </lineage>
</organism>
<keyword evidence="1" id="KW-0472">Membrane</keyword>
<evidence type="ECO:0000313" key="2">
    <source>
        <dbReference type="EMBL" id="SFL48549.1"/>
    </source>
</evidence>
<protein>
    <submittedName>
        <fullName evidence="2">Uncharacterized protein</fullName>
    </submittedName>
</protein>
<feature type="transmembrane region" description="Helical" evidence="1">
    <location>
        <begin position="41"/>
        <end position="60"/>
    </location>
</feature>
<proteinExistence type="predicted"/>
<evidence type="ECO:0000256" key="1">
    <source>
        <dbReference type="SAM" id="Phobius"/>
    </source>
</evidence>
<gene>
    <name evidence="2" type="ORF">SAMN04488004_12213</name>
</gene>